<name>A0A2C9CNX3_9RHOB</name>
<dbReference type="Proteomes" id="UP000220034">
    <property type="component" value="Unassembled WGS sequence"/>
</dbReference>
<accession>A0A2C9CNX3</accession>
<dbReference type="AlphaFoldDB" id="A0A2C9CNX3"/>
<organism evidence="1 2">
    <name type="scientific">Pontivivens marinum</name>
    <dbReference type="NCBI Taxonomy" id="1690039"/>
    <lineage>
        <taxon>Bacteria</taxon>
        <taxon>Pseudomonadati</taxon>
        <taxon>Pseudomonadota</taxon>
        <taxon>Alphaproteobacteria</taxon>
        <taxon>Rhodobacterales</taxon>
        <taxon>Paracoccaceae</taxon>
        <taxon>Pontivivens</taxon>
    </lineage>
</organism>
<proteinExistence type="predicted"/>
<protein>
    <recommendedName>
        <fullName evidence="3">Type IV pilus biogenesis</fullName>
    </recommendedName>
</protein>
<evidence type="ECO:0000313" key="2">
    <source>
        <dbReference type="Proteomes" id="UP000220034"/>
    </source>
</evidence>
<dbReference type="EMBL" id="OCTN01000001">
    <property type="protein sequence ID" value="SOH92885.1"/>
    <property type="molecule type" value="Genomic_DNA"/>
</dbReference>
<keyword evidence="2" id="KW-1185">Reference proteome</keyword>
<reference evidence="2" key="1">
    <citation type="submission" date="2017-09" db="EMBL/GenBank/DDBJ databases">
        <authorList>
            <person name="Varghese N."/>
            <person name="Submissions S."/>
        </authorList>
    </citation>
    <scope>NUCLEOTIDE SEQUENCE [LARGE SCALE GENOMIC DNA]</scope>
    <source>
        <strain evidence="2">C7</strain>
    </source>
</reference>
<evidence type="ECO:0000313" key="1">
    <source>
        <dbReference type="EMBL" id="SOH92885.1"/>
    </source>
</evidence>
<gene>
    <name evidence="1" type="ORF">SAMN06273572_101736</name>
</gene>
<evidence type="ECO:0008006" key="3">
    <source>
        <dbReference type="Google" id="ProtNLM"/>
    </source>
</evidence>
<sequence>MYDRARCRPTGKENDVHASRSNWTLWITLAATMMATGGLAYERAGISHAAQVESPLTADIPHAGYLPRPAPSGAGYRVAQAGEVLELSIRPRPRPTGLTLTGLVGESAASGEPVYTDASGTIIRPQPRPQGTTVVAADSAPDPQQEVTTAGLTPDVVEDILRPQPRPAGFAQSVRAAAATRDVAPVLQQNQSTPTTATVREAVSGPNQIALDRITLIGVFGTDEARRALLRTPEGDFQPVARGTVVQGWRVLTIDRETVRIGRNAEVMLLELP</sequence>